<sequence>MYFRTASVAAIAFTILAVVSPAQSASPPGKDLVGKLMSRGNIAKDSLKALLAKVRGGKMSPNIGKAKGLEAIKGFQEQAKKLIKLNPKSATKQLTKLKGLDKKFTKKFTELIHKIAKKKH</sequence>
<evidence type="ECO:0000256" key="1">
    <source>
        <dbReference type="SAM" id="SignalP"/>
    </source>
</evidence>
<dbReference type="Proteomes" id="UP000193498">
    <property type="component" value="Unassembled WGS sequence"/>
</dbReference>
<evidence type="ECO:0000313" key="3">
    <source>
        <dbReference type="Proteomes" id="UP000193498"/>
    </source>
</evidence>
<dbReference type="InParanoid" id="A0A1Y1Y4K3"/>
<organism evidence="2 3">
    <name type="scientific">Basidiobolus meristosporus CBS 931.73</name>
    <dbReference type="NCBI Taxonomy" id="1314790"/>
    <lineage>
        <taxon>Eukaryota</taxon>
        <taxon>Fungi</taxon>
        <taxon>Fungi incertae sedis</taxon>
        <taxon>Zoopagomycota</taxon>
        <taxon>Entomophthoromycotina</taxon>
        <taxon>Basidiobolomycetes</taxon>
        <taxon>Basidiobolales</taxon>
        <taxon>Basidiobolaceae</taxon>
        <taxon>Basidiobolus</taxon>
    </lineage>
</organism>
<dbReference type="AlphaFoldDB" id="A0A1Y1Y4K3"/>
<feature type="chain" id="PRO_5011002371" evidence="1">
    <location>
        <begin position="25"/>
        <end position="120"/>
    </location>
</feature>
<evidence type="ECO:0000313" key="2">
    <source>
        <dbReference type="EMBL" id="ORX92952.1"/>
    </source>
</evidence>
<proteinExistence type="predicted"/>
<protein>
    <submittedName>
        <fullName evidence="2">Uncharacterized protein</fullName>
    </submittedName>
</protein>
<reference evidence="2 3" key="1">
    <citation type="submission" date="2016-07" db="EMBL/GenBank/DDBJ databases">
        <title>Pervasive Adenine N6-methylation of Active Genes in Fungi.</title>
        <authorList>
            <consortium name="DOE Joint Genome Institute"/>
            <person name="Mondo S.J."/>
            <person name="Dannebaum R.O."/>
            <person name="Kuo R.C."/>
            <person name="Labutti K."/>
            <person name="Haridas S."/>
            <person name="Kuo A."/>
            <person name="Salamov A."/>
            <person name="Ahrendt S.R."/>
            <person name="Lipzen A."/>
            <person name="Sullivan W."/>
            <person name="Andreopoulos W.B."/>
            <person name="Clum A."/>
            <person name="Lindquist E."/>
            <person name="Daum C."/>
            <person name="Ramamoorthy G.K."/>
            <person name="Gryganskyi A."/>
            <person name="Culley D."/>
            <person name="Magnuson J.K."/>
            <person name="James T.Y."/>
            <person name="O'Malley M.A."/>
            <person name="Stajich J.E."/>
            <person name="Spatafora J.W."/>
            <person name="Visel A."/>
            <person name="Grigoriev I.V."/>
        </authorList>
    </citation>
    <scope>NUCLEOTIDE SEQUENCE [LARGE SCALE GENOMIC DNA]</scope>
    <source>
        <strain evidence="2 3">CBS 931.73</strain>
    </source>
</reference>
<feature type="signal peptide" evidence="1">
    <location>
        <begin position="1"/>
        <end position="24"/>
    </location>
</feature>
<name>A0A1Y1Y4K3_9FUNG</name>
<keyword evidence="1" id="KW-0732">Signal</keyword>
<keyword evidence="3" id="KW-1185">Reference proteome</keyword>
<comment type="caution">
    <text evidence="2">The sequence shown here is derived from an EMBL/GenBank/DDBJ whole genome shotgun (WGS) entry which is preliminary data.</text>
</comment>
<dbReference type="EMBL" id="MCFE01000252">
    <property type="protein sequence ID" value="ORX92952.1"/>
    <property type="molecule type" value="Genomic_DNA"/>
</dbReference>
<gene>
    <name evidence="2" type="ORF">K493DRAFT_316282</name>
</gene>
<accession>A0A1Y1Y4K3</accession>